<dbReference type="SFLD" id="SFLDG00002">
    <property type="entry name" value="C1.7:_P-type_atpase_like"/>
    <property type="match status" value="1"/>
</dbReference>
<organism evidence="13 14">
    <name type="scientific">Porphyridium purpureum</name>
    <name type="common">Red alga</name>
    <name type="synonym">Porphyridium cruentum</name>
    <dbReference type="NCBI Taxonomy" id="35688"/>
    <lineage>
        <taxon>Eukaryota</taxon>
        <taxon>Rhodophyta</taxon>
        <taxon>Bangiophyceae</taxon>
        <taxon>Porphyridiales</taxon>
        <taxon>Porphyridiaceae</taxon>
        <taxon>Porphyridium</taxon>
    </lineage>
</organism>
<dbReference type="NCBIfam" id="TIGR01657">
    <property type="entry name" value="P-ATPase-V"/>
    <property type="match status" value="1"/>
</dbReference>
<dbReference type="InterPro" id="IPR023299">
    <property type="entry name" value="ATPase_P-typ_cyto_dom_N"/>
</dbReference>
<dbReference type="InterPro" id="IPR006544">
    <property type="entry name" value="P-type_TPase_V"/>
</dbReference>
<gene>
    <name evidence="13" type="ORF">FVE85_7199</name>
</gene>
<dbReference type="Pfam" id="PF00122">
    <property type="entry name" value="E1-E2_ATPase"/>
    <property type="match status" value="1"/>
</dbReference>
<sequence>MARRGKDRRDAQRAMAAVRTDAQSVGSIRLLRQRRRWAVAHALPSAVVQVLASCVTFVFPLPMFWAAFLLAVLLAGQALLFLVQHWSVSARARLAFTAPQDIQAATHVHVVPVRHRGKAAIEPVVRMQRSSLTHVMPDLGRDAVAKVSDQKCIEPRVCHAFWFQKRLFVYDEQQDAFRKVHFPKKDLLQAYRLAAQGSGPLSLAEASEQLLADVQAVHGKNELHIPTPTFWEMYSEHLLAPFFVFQVFCVLLWMLDEYWYYSLMTLAMMMIFEATTVKGRLRSLQELRGMRNAPQTLMALRRNAVLSSSSAQSSSANSYRSASNKWMSLSSADLLPGDVVCMTRSRSPEDVIPCDMLLLSGTAVVNEAMLTGESIPLVKEAIALLEDEQADSGSQGKRLAIHDEHKSNVLFGGTIVLTVTPGTAGAPSEGGPTVVKMPVHDGCLAMVIRTGFGSSQGKLMRTIMYSQEAVSANSKEAAGFIVFLLCFASAASAYVLRQGLLDQSRSRYELLLHCILIVTSVIPPELPMQLALAVNTSLVALSRMAIFCTEPFRIPLAGMLDVCCFDKTGTVTTDQIRAVGVCVSLVSPSAPCEPVLIPVHEAPWDASLVLAGCNSLAWLERELVGDPLELEALQSVQWTLSRNDVVIPPKYKSTGNDEPVQGSAVVAKIVQRFKFLSALQRMSTIVSLDEQCSRFRALLKGSPEMVGTLLKEVPVGYFETAGQLARQGFRVLALAHREIESSEANSLSSVRAMKREALEQGLLFDGFIVFECPLRADSASAIKALRKANHQVMLITGDALLTAAHVARAVSLSVKPMVFLEQGFCTEDQKHDFSWVSIQTGKRRGKLDVFKLDAFAQDYSLCMTGDILRLLESELAPDAWTFLLTRMHLFRVFARMRPNQKELVLTSLKDSGLCTLMCGDGTNDVGALKQAHVGVALLSHAVMPNASKNAAEGTKASAVSSASMTGGSGPSSKRQQPSASGLRSRKEAKRDESSENISTGSSVSTLGTQRKPAFVSKLEEVSEKLEDMQDEGEDRPPLVKLGDASIASPFTSKRMTIDSCVNIIRQGRCTLATTLQMYQILALNCLISSYGLSVLYLEGVKLGDRQMTVVGVASAMVFFMISRSQPLTKLSFERPASSIFSPPLFVSLLGQFVIHLSFLVYLTELAKAHLGDDFEPDIEGLYTPNVLNTVVFLISTFQQVSVFVTNYKGRPFMQGIRDNKYLRNVLAGIAVWNLTLASQLVPAWNEFFQLERLPQYIHTLPLVTDEGMSKLVAWGVPLSFPLLVIVASVVNVLLAHGFDRAVVALLKSNKRITLP</sequence>
<evidence type="ECO:0000256" key="5">
    <source>
        <dbReference type="ARBA" id="ARBA00022840"/>
    </source>
</evidence>
<evidence type="ECO:0000256" key="7">
    <source>
        <dbReference type="ARBA" id="ARBA00022967"/>
    </source>
</evidence>
<keyword evidence="5" id="KW-0067">ATP-binding</keyword>
<dbReference type="Gene3D" id="3.40.1110.10">
    <property type="entry name" value="Calcium-transporting ATPase, cytoplasmic domain N"/>
    <property type="match status" value="1"/>
</dbReference>
<dbReference type="GO" id="GO:0005524">
    <property type="term" value="F:ATP binding"/>
    <property type="evidence" value="ECO:0007669"/>
    <property type="project" value="UniProtKB-KW"/>
</dbReference>
<dbReference type="OMA" id="QKTKYVW"/>
<dbReference type="SUPFAM" id="SSF81665">
    <property type="entry name" value="Calcium ATPase, transmembrane domain M"/>
    <property type="match status" value="1"/>
</dbReference>
<dbReference type="PROSITE" id="PS00154">
    <property type="entry name" value="ATPASE_E1_E2"/>
    <property type="match status" value="1"/>
</dbReference>
<evidence type="ECO:0000256" key="3">
    <source>
        <dbReference type="ARBA" id="ARBA00022723"/>
    </source>
</evidence>
<comment type="subcellular location">
    <subcellularLocation>
        <location evidence="1">Membrane</location>
        <topology evidence="1">Multi-pass membrane protein</topology>
    </subcellularLocation>
</comment>
<evidence type="ECO:0000256" key="8">
    <source>
        <dbReference type="ARBA" id="ARBA00022989"/>
    </source>
</evidence>
<dbReference type="SUPFAM" id="SSF81653">
    <property type="entry name" value="Calcium ATPase, transduction domain A"/>
    <property type="match status" value="1"/>
</dbReference>
<dbReference type="InterPro" id="IPR044492">
    <property type="entry name" value="P_typ_ATPase_HD_dom"/>
</dbReference>
<dbReference type="OrthoDB" id="48943at2759"/>
<dbReference type="Gene3D" id="3.40.50.1000">
    <property type="entry name" value="HAD superfamily/HAD-like"/>
    <property type="match status" value="2"/>
</dbReference>
<dbReference type="SFLD" id="SFLDS00003">
    <property type="entry name" value="Haloacid_Dehalogenase"/>
    <property type="match status" value="1"/>
</dbReference>
<evidence type="ECO:0000256" key="9">
    <source>
        <dbReference type="ARBA" id="ARBA00023136"/>
    </source>
</evidence>
<feature type="transmembrane region" description="Helical" evidence="11">
    <location>
        <begin position="64"/>
        <end position="83"/>
    </location>
</feature>
<evidence type="ECO:0000313" key="14">
    <source>
        <dbReference type="Proteomes" id="UP000324585"/>
    </source>
</evidence>
<evidence type="ECO:0000259" key="12">
    <source>
        <dbReference type="Pfam" id="PF00122"/>
    </source>
</evidence>
<feature type="transmembrane region" description="Helical" evidence="11">
    <location>
        <begin position="1271"/>
        <end position="1294"/>
    </location>
</feature>
<keyword evidence="8 11" id="KW-1133">Transmembrane helix</keyword>
<feature type="compositionally biased region" description="Basic and acidic residues" evidence="10">
    <location>
        <begin position="984"/>
        <end position="993"/>
    </location>
</feature>
<keyword evidence="14" id="KW-1185">Reference proteome</keyword>
<dbReference type="Proteomes" id="UP000324585">
    <property type="component" value="Unassembled WGS sequence"/>
</dbReference>
<evidence type="ECO:0000256" key="6">
    <source>
        <dbReference type="ARBA" id="ARBA00022842"/>
    </source>
</evidence>
<comment type="caution">
    <text evidence="13">The sequence shown here is derived from an EMBL/GenBank/DDBJ whole genome shotgun (WGS) entry which is preliminary data.</text>
</comment>
<dbReference type="SUPFAM" id="SSF81660">
    <property type="entry name" value="Metal cation-transporting ATPase, ATP-binding domain N"/>
    <property type="match status" value="1"/>
</dbReference>
<dbReference type="InterPro" id="IPR023214">
    <property type="entry name" value="HAD_sf"/>
</dbReference>
<feature type="transmembrane region" description="Helical" evidence="11">
    <location>
        <begin position="37"/>
        <end position="58"/>
    </location>
</feature>
<dbReference type="GO" id="GO:0019829">
    <property type="term" value="F:ATPase-coupled monoatomic cation transmembrane transporter activity"/>
    <property type="evidence" value="ECO:0007669"/>
    <property type="project" value="TreeGrafter"/>
</dbReference>
<evidence type="ECO:0000313" key="13">
    <source>
        <dbReference type="EMBL" id="KAA8499614.1"/>
    </source>
</evidence>
<evidence type="ECO:0000256" key="1">
    <source>
        <dbReference type="ARBA" id="ARBA00004141"/>
    </source>
</evidence>
<evidence type="ECO:0000256" key="4">
    <source>
        <dbReference type="ARBA" id="ARBA00022741"/>
    </source>
</evidence>
<feature type="transmembrane region" description="Helical" evidence="11">
    <location>
        <begin position="1143"/>
        <end position="1162"/>
    </location>
</feature>
<keyword evidence="2 11" id="KW-0812">Transmembrane</keyword>
<accession>A0A5J4Z9E5</accession>
<dbReference type="PRINTS" id="PR00119">
    <property type="entry name" value="CATATPASE"/>
</dbReference>
<keyword evidence="6" id="KW-0460">Magnesium</keyword>
<feature type="transmembrane region" description="Helical" evidence="11">
    <location>
        <begin position="1103"/>
        <end position="1122"/>
    </location>
</feature>
<dbReference type="InterPro" id="IPR023298">
    <property type="entry name" value="ATPase_P-typ_TM_dom_sf"/>
</dbReference>
<evidence type="ECO:0000256" key="10">
    <source>
        <dbReference type="SAM" id="MobiDB-lite"/>
    </source>
</evidence>
<feature type="region of interest" description="Disordered" evidence="10">
    <location>
        <begin position="953"/>
        <end position="1008"/>
    </location>
</feature>
<feature type="compositionally biased region" description="Polar residues" evidence="10">
    <location>
        <begin position="957"/>
        <end position="981"/>
    </location>
</feature>
<keyword evidence="7" id="KW-1278">Translocase</keyword>
<dbReference type="SUPFAM" id="SSF56784">
    <property type="entry name" value="HAD-like"/>
    <property type="match status" value="1"/>
</dbReference>
<feature type="transmembrane region" description="Helical" evidence="11">
    <location>
        <begin position="238"/>
        <end position="255"/>
    </location>
</feature>
<evidence type="ECO:0000256" key="11">
    <source>
        <dbReference type="SAM" id="Phobius"/>
    </source>
</evidence>
<dbReference type="Gene3D" id="1.20.1110.10">
    <property type="entry name" value="Calcium-transporting ATPase, transmembrane domain"/>
    <property type="match status" value="1"/>
</dbReference>
<feature type="compositionally biased region" description="Polar residues" evidence="10">
    <location>
        <begin position="995"/>
        <end position="1008"/>
    </location>
</feature>
<dbReference type="EMBL" id="VRMN01000001">
    <property type="protein sequence ID" value="KAA8499614.1"/>
    <property type="molecule type" value="Genomic_DNA"/>
</dbReference>
<keyword evidence="4" id="KW-0547">Nucleotide-binding</keyword>
<feature type="domain" description="P-type ATPase A" evidence="12">
    <location>
        <begin position="320"/>
        <end position="418"/>
    </location>
</feature>
<dbReference type="InterPro" id="IPR018303">
    <property type="entry name" value="ATPase_P-typ_P_site"/>
</dbReference>
<keyword evidence="9 11" id="KW-0472">Membrane</keyword>
<dbReference type="InterPro" id="IPR036412">
    <property type="entry name" value="HAD-like_sf"/>
</dbReference>
<dbReference type="Gene3D" id="2.70.150.10">
    <property type="entry name" value="Calcium-transporting ATPase, cytoplasmic transduction domain A"/>
    <property type="match status" value="2"/>
</dbReference>
<dbReference type="GO" id="GO:0016020">
    <property type="term" value="C:membrane"/>
    <property type="evidence" value="ECO:0007669"/>
    <property type="project" value="UniProtKB-SubCell"/>
</dbReference>
<feature type="transmembrane region" description="Helical" evidence="11">
    <location>
        <begin position="1075"/>
        <end position="1097"/>
    </location>
</feature>
<name>A0A5J4Z9E5_PORPP</name>
<dbReference type="GO" id="GO:0046872">
    <property type="term" value="F:metal ion binding"/>
    <property type="evidence" value="ECO:0007669"/>
    <property type="project" value="UniProtKB-KW"/>
</dbReference>
<dbReference type="SFLD" id="SFLDF00027">
    <property type="entry name" value="p-type_atpase"/>
    <property type="match status" value="1"/>
</dbReference>
<dbReference type="InterPro" id="IPR059000">
    <property type="entry name" value="ATPase_P-type_domA"/>
</dbReference>
<dbReference type="Pfam" id="PF13246">
    <property type="entry name" value="Cation_ATPase"/>
    <property type="match status" value="1"/>
</dbReference>
<protein>
    <submittedName>
        <fullName evidence="13">Putative manganese-transporting ATPase PDR2</fullName>
    </submittedName>
</protein>
<keyword evidence="3" id="KW-0479">Metal-binding</keyword>
<feature type="region of interest" description="Disordered" evidence="10">
    <location>
        <begin position="1022"/>
        <end position="1041"/>
    </location>
</feature>
<dbReference type="InterPro" id="IPR008250">
    <property type="entry name" value="ATPase_P-typ_transduc_dom_A_sf"/>
</dbReference>
<feature type="transmembrane region" description="Helical" evidence="11">
    <location>
        <begin position="1225"/>
        <end position="1244"/>
    </location>
</feature>
<proteinExistence type="predicted"/>
<evidence type="ECO:0000256" key="2">
    <source>
        <dbReference type="ARBA" id="ARBA00022692"/>
    </source>
</evidence>
<dbReference type="GO" id="GO:0140358">
    <property type="term" value="F:P-type transmembrane transporter activity"/>
    <property type="evidence" value="ECO:0007669"/>
    <property type="project" value="InterPro"/>
</dbReference>
<reference evidence="14" key="1">
    <citation type="journal article" date="2019" name="Nat. Commun.">
        <title>Expansion of phycobilisome linker gene families in mesophilic red algae.</title>
        <authorList>
            <person name="Lee J."/>
            <person name="Kim D."/>
            <person name="Bhattacharya D."/>
            <person name="Yoon H.S."/>
        </authorList>
    </citation>
    <scope>NUCLEOTIDE SEQUENCE [LARGE SCALE GENOMIC DNA]</scope>
    <source>
        <strain evidence="14">CCMP 1328</strain>
    </source>
</reference>
<dbReference type="PANTHER" id="PTHR45630">
    <property type="entry name" value="CATION-TRANSPORTING ATPASE-RELATED"/>
    <property type="match status" value="1"/>
</dbReference>